<evidence type="ECO:0000259" key="3">
    <source>
        <dbReference type="Pfam" id="PF11181"/>
    </source>
</evidence>
<organism evidence="4 5">
    <name type="scientific">Micrococcoides hystricis</name>
    <dbReference type="NCBI Taxonomy" id="1572761"/>
    <lineage>
        <taxon>Bacteria</taxon>
        <taxon>Bacillati</taxon>
        <taxon>Actinomycetota</taxon>
        <taxon>Actinomycetes</taxon>
        <taxon>Micrococcales</taxon>
        <taxon>Micrococcaceae</taxon>
        <taxon>Micrococcoides</taxon>
    </lineage>
</organism>
<keyword evidence="2" id="KW-0812">Transmembrane</keyword>
<name>A0ABV6P8D0_9MICC</name>
<evidence type="ECO:0000313" key="5">
    <source>
        <dbReference type="Proteomes" id="UP001589862"/>
    </source>
</evidence>
<evidence type="ECO:0000313" key="4">
    <source>
        <dbReference type="EMBL" id="MFC0581382.1"/>
    </source>
</evidence>
<dbReference type="InterPro" id="IPR025889">
    <property type="entry name" value="GSP17M-like_dom"/>
</dbReference>
<dbReference type="Proteomes" id="UP001589862">
    <property type="component" value="Unassembled WGS sequence"/>
</dbReference>
<feature type="region of interest" description="Disordered" evidence="1">
    <location>
        <begin position="165"/>
        <end position="239"/>
    </location>
</feature>
<keyword evidence="2" id="KW-0472">Membrane</keyword>
<accession>A0ABV6P8D0</accession>
<dbReference type="EMBL" id="JBHLUB010000003">
    <property type="protein sequence ID" value="MFC0581382.1"/>
    <property type="molecule type" value="Genomic_DNA"/>
</dbReference>
<feature type="transmembrane region" description="Helical" evidence="2">
    <location>
        <begin position="99"/>
        <end position="123"/>
    </location>
</feature>
<evidence type="ECO:0000256" key="1">
    <source>
        <dbReference type="SAM" id="MobiDB-lite"/>
    </source>
</evidence>
<comment type="caution">
    <text evidence="4">The sequence shown here is derived from an EMBL/GenBank/DDBJ whole genome shotgun (WGS) entry which is preliminary data.</text>
</comment>
<reference evidence="4 5" key="1">
    <citation type="submission" date="2024-09" db="EMBL/GenBank/DDBJ databases">
        <authorList>
            <person name="Sun Q."/>
            <person name="Mori K."/>
        </authorList>
    </citation>
    <scope>NUCLEOTIDE SEQUENCE [LARGE SCALE GENOMIC DNA]</scope>
    <source>
        <strain evidence="4 5">NCAIM B.02604</strain>
    </source>
</reference>
<sequence length="239" mass="25964">MARNAPAPSEFMQDNGLPRGEVIGHFDRYAKAQEMVDYLADKDFPVRAVTIVGNDLVSVEQVRGKLTYARVALNAAMQGAVFGLFIGFIMALFSPTDNMFGQILTTMGIGIGMWVLFGVISYAMTGGKRDFISTKDMIATSFDVVCAFNYVGEAKNLLKDLPGYRPYTPPAPKPAAGAGQSAPQAQQPQAERASGRFPDLPDGRPQFGVRIDDQQQEQTADQRPDSAETEAGDSENRTQ</sequence>
<keyword evidence="2" id="KW-1133">Transmembrane helix</keyword>
<dbReference type="RefSeq" id="WP_377458066.1">
    <property type="nucleotide sequence ID" value="NZ_JBHLUB010000003.1"/>
</dbReference>
<feature type="transmembrane region" description="Helical" evidence="2">
    <location>
        <begin position="71"/>
        <end position="93"/>
    </location>
</feature>
<protein>
    <submittedName>
        <fullName evidence="4">General stress protein</fullName>
    </submittedName>
</protein>
<dbReference type="Pfam" id="PF11181">
    <property type="entry name" value="YflT"/>
    <property type="match status" value="1"/>
</dbReference>
<gene>
    <name evidence="4" type="ORF">ACFFFR_03115</name>
</gene>
<proteinExistence type="predicted"/>
<feature type="domain" description="General stress protein 17M-like" evidence="3">
    <location>
        <begin position="21"/>
        <end position="110"/>
    </location>
</feature>
<keyword evidence="5" id="KW-1185">Reference proteome</keyword>
<evidence type="ECO:0000256" key="2">
    <source>
        <dbReference type="SAM" id="Phobius"/>
    </source>
</evidence>
<feature type="compositionally biased region" description="Low complexity" evidence="1">
    <location>
        <begin position="174"/>
        <end position="190"/>
    </location>
</feature>